<proteinExistence type="predicted"/>
<reference evidence="1 2" key="1">
    <citation type="journal article" date="2012" name="ISME J.">
        <title>Nitrification expanded: discovery, physiology and genomics of a nitrite-oxidizing bacterium from the phylum Chloroflexi.</title>
        <authorList>
            <person name="Sorokin D.Y."/>
            <person name="Lucker S."/>
            <person name="Vejmelkova D."/>
            <person name="Kostrikina N.A."/>
            <person name="Kleerebezem R."/>
            <person name="Rijpstra W.I."/>
            <person name="Damste J.S."/>
            <person name="Le Paslier D."/>
            <person name="Muyzer G."/>
            <person name="Wagner M."/>
            <person name="van Loosdrecht M.C."/>
            <person name="Daims H."/>
        </authorList>
    </citation>
    <scope>NUCLEOTIDE SEQUENCE [LARGE SCALE GENOMIC DNA]</scope>
    <source>
        <strain evidence="2">none</strain>
    </source>
</reference>
<gene>
    <name evidence="1" type="ORF">NITHO_5240001</name>
</gene>
<comment type="caution">
    <text evidence="1">The sequence shown here is derived from an EMBL/GenBank/DDBJ whole genome shotgun (WGS) entry which is preliminary data.</text>
</comment>
<name>I4ELQ2_9BACT</name>
<dbReference type="InterPro" id="IPR007035">
    <property type="entry name" value="Peptidase_M55"/>
</dbReference>
<protein>
    <submittedName>
        <fullName evidence="1">Uncharacterized protein</fullName>
    </submittedName>
</protein>
<accession>I4ELQ2</accession>
<dbReference type="EMBL" id="CAGS01000473">
    <property type="protein sequence ID" value="CCF85614.1"/>
    <property type="molecule type" value="Genomic_DNA"/>
</dbReference>
<organism evidence="1 2">
    <name type="scientific">Nitrolancea hollandica Lb</name>
    <dbReference type="NCBI Taxonomy" id="1129897"/>
    <lineage>
        <taxon>Bacteria</taxon>
        <taxon>Pseudomonadati</taxon>
        <taxon>Thermomicrobiota</taxon>
        <taxon>Thermomicrobia</taxon>
        <taxon>Sphaerobacterales</taxon>
        <taxon>Sphaerobacterineae</taxon>
        <taxon>Sphaerobacteraceae</taxon>
        <taxon>Nitrolancea</taxon>
    </lineage>
</organism>
<evidence type="ECO:0000313" key="2">
    <source>
        <dbReference type="Proteomes" id="UP000004221"/>
    </source>
</evidence>
<dbReference type="Pfam" id="PF04951">
    <property type="entry name" value="Peptidase_M55"/>
    <property type="match status" value="1"/>
</dbReference>
<dbReference type="AlphaFoldDB" id="I4ELQ2"/>
<dbReference type="Proteomes" id="UP000004221">
    <property type="component" value="Unassembled WGS sequence"/>
</dbReference>
<keyword evidence="2" id="KW-1185">Reference proteome</keyword>
<dbReference type="InterPro" id="IPR036177">
    <property type="entry name" value="Peptidase_M55_sf"/>
</dbReference>
<dbReference type="InterPro" id="IPR027476">
    <property type="entry name" value="DppA_N"/>
</dbReference>
<dbReference type="SUPFAM" id="SSF63992">
    <property type="entry name" value="Dipeptide transport protein"/>
    <property type="match status" value="1"/>
</dbReference>
<dbReference type="Gene3D" id="3.40.50.10780">
    <property type="entry name" value="Dipeptide transport protein"/>
    <property type="match status" value="1"/>
</dbReference>
<evidence type="ECO:0000313" key="1">
    <source>
        <dbReference type="EMBL" id="CCF85614.1"/>
    </source>
</evidence>
<sequence>MLELNGEPVGELGLVSRWLGEHEIPIALITGDRAVSLEAESFAFDTPTLTVKQARSWDRADSLPVERAHEVLRAAVSRVLGRRDRWRIYRPELPARIRLRVRHASDLVAKIPGLTREEGGWFAGTFPTINAVIDLTELVAALLAADRQAVLLDALASDPALDRARQEELALMIQENPWP</sequence>